<reference evidence="2" key="1">
    <citation type="submission" date="2023-04" db="EMBL/GenBank/DDBJ databases">
        <title>Ambrosiozyma monospora NBRC 1965.</title>
        <authorList>
            <person name="Ichikawa N."/>
            <person name="Sato H."/>
            <person name="Tonouchi N."/>
        </authorList>
    </citation>
    <scope>NUCLEOTIDE SEQUENCE</scope>
    <source>
        <strain evidence="2">NBRC 1965</strain>
    </source>
</reference>
<evidence type="ECO:0000313" key="2">
    <source>
        <dbReference type="EMBL" id="GMG55765.1"/>
    </source>
</evidence>
<feature type="transmembrane region" description="Helical" evidence="1">
    <location>
        <begin position="72"/>
        <end position="93"/>
    </location>
</feature>
<protein>
    <submittedName>
        <fullName evidence="2">Unnamed protein product</fullName>
    </submittedName>
</protein>
<feature type="transmembrane region" description="Helical" evidence="1">
    <location>
        <begin position="113"/>
        <end position="134"/>
    </location>
</feature>
<feature type="transmembrane region" description="Helical" evidence="1">
    <location>
        <begin position="218"/>
        <end position="239"/>
    </location>
</feature>
<dbReference type="AlphaFoldDB" id="A0A9W6Z403"/>
<feature type="transmembrane region" description="Helical" evidence="1">
    <location>
        <begin position="7"/>
        <end position="29"/>
    </location>
</feature>
<keyword evidence="1" id="KW-1133">Transmembrane helix</keyword>
<keyword evidence="3" id="KW-1185">Reference proteome</keyword>
<name>A0A9W6Z403_AMBMO</name>
<organism evidence="2 3">
    <name type="scientific">Ambrosiozyma monospora</name>
    <name type="common">Yeast</name>
    <name type="synonym">Endomycopsis monosporus</name>
    <dbReference type="NCBI Taxonomy" id="43982"/>
    <lineage>
        <taxon>Eukaryota</taxon>
        <taxon>Fungi</taxon>
        <taxon>Dikarya</taxon>
        <taxon>Ascomycota</taxon>
        <taxon>Saccharomycotina</taxon>
        <taxon>Pichiomycetes</taxon>
        <taxon>Pichiales</taxon>
        <taxon>Pichiaceae</taxon>
        <taxon>Ambrosiozyma</taxon>
    </lineage>
</organism>
<dbReference type="Proteomes" id="UP001165063">
    <property type="component" value="Unassembled WGS sequence"/>
</dbReference>
<dbReference type="EMBL" id="BSXU01006145">
    <property type="protein sequence ID" value="GMG55765.1"/>
    <property type="molecule type" value="Genomic_DNA"/>
</dbReference>
<feature type="transmembrane region" description="Helical" evidence="1">
    <location>
        <begin position="245"/>
        <end position="268"/>
    </location>
</feature>
<feature type="transmembrane region" description="Helical" evidence="1">
    <location>
        <begin position="190"/>
        <end position="211"/>
    </location>
</feature>
<evidence type="ECO:0000256" key="1">
    <source>
        <dbReference type="SAM" id="Phobius"/>
    </source>
</evidence>
<feature type="transmembrane region" description="Helical" evidence="1">
    <location>
        <begin position="155"/>
        <end position="178"/>
    </location>
</feature>
<sequence>MWSIRTLILISIFLHKVVIAFITPTTFIIVRLYYQDPYQEIFILGCVASLLVFISMMLNTTIFSFKDKIHHIYTIFFTFASLVLTTVFTAKTVIGRNDITERETIPSGLVFMIWWTIPLPVFMAIANYCTFQAFAQRKARKEDGNLKFHKEKTSIRFCLFVNVLISVAVLPMSIAIHWGSEHKYEHYRSYCLITVVFAFINLFMCLGSYWIKWLSFHITLSLLLPAFFGISVFNIMYEARGSTNYILFITISVLVGIAELVQISLIVFSVKESRVRANTFDLF</sequence>
<evidence type="ECO:0000313" key="3">
    <source>
        <dbReference type="Proteomes" id="UP001165063"/>
    </source>
</evidence>
<keyword evidence="1" id="KW-0812">Transmembrane</keyword>
<proteinExistence type="predicted"/>
<keyword evidence="1" id="KW-0472">Membrane</keyword>
<feature type="transmembrane region" description="Helical" evidence="1">
    <location>
        <begin position="41"/>
        <end position="65"/>
    </location>
</feature>
<accession>A0A9W6Z403</accession>
<comment type="caution">
    <text evidence="2">The sequence shown here is derived from an EMBL/GenBank/DDBJ whole genome shotgun (WGS) entry which is preliminary data.</text>
</comment>
<gene>
    <name evidence="2" type="ORF">Amon01_000783700</name>
</gene>